<dbReference type="PROSITE" id="PS50005">
    <property type="entry name" value="TPR"/>
    <property type="match status" value="1"/>
</dbReference>
<name>A0A172XYZ0_9FLAO</name>
<feature type="region of interest" description="Disordered" evidence="2">
    <location>
        <begin position="58"/>
        <end position="79"/>
    </location>
</feature>
<dbReference type="KEGG" id="chh:A0O34_17685"/>
<sequence>MLKQKEVTKAIDVFRVNTIISYKDGLGEAYLEAVQKDKARQSYQKLLEMNPENQDVANIKKKKNIKIDPSKRNPKQLVC</sequence>
<dbReference type="Gene3D" id="1.25.40.10">
    <property type="entry name" value="Tetratricopeptide repeat domain"/>
    <property type="match status" value="1"/>
</dbReference>
<evidence type="ECO:0000313" key="3">
    <source>
        <dbReference type="EMBL" id="ANF52237.1"/>
    </source>
</evidence>
<evidence type="ECO:0000256" key="1">
    <source>
        <dbReference type="PROSITE-ProRule" id="PRU00339"/>
    </source>
</evidence>
<dbReference type="InterPro" id="IPR011990">
    <property type="entry name" value="TPR-like_helical_dom_sf"/>
</dbReference>
<dbReference type="RefSeq" id="WP_066757618.1">
    <property type="nucleotide sequence ID" value="NZ_CP015199.1"/>
</dbReference>
<gene>
    <name evidence="3" type="ORF">A0O34_17685</name>
</gene>
<dbReference type="EMBL" id="CP015199">
    <property type="protein sequence ID" value="ANF52237.1"/>
    <property type="molecule type" value="Genomic_DNA"/>
</dbReference>
<proteinExistence type="predicted"/>
<evidence type="ECO:0000256" key="2">
    <source>
        <dbReference type="SAM" id="MobiDB-lite"/>
    </source>
</evidence>
<dbReference type="AlphaFoldDB" id="A0A172XYZ0"/>
<protein>
    <submittedName>
        <fullName evidence="3">Uncharacterized protein</fullName>
    </submittedName>
</protein>
<evidence type="ECO:0000313" key="4">
    <source>
        <dbReference type="Proteomes" id="UP000077824"/>
    </source>
</evidence>
<dbReference type="SUPFAM" id="SSF48452">
    <property type="entry name" value="TPR-like"/>
    <property type="match status" value="1"/>
</dbReference>
<dbReference type="STRING" id="1685010.A0O34_17685"/>
<accession>A0A172XYZ0</accession>
<keyword evidence="1" id="KW-0802">TPR repeat</keyword>
<keyword evidence="4" id="KW-1185">Reference proteome</keyword>
<feature type="repeat" description="TPR" evidence="1">
    <location>
        <begin position="20"/>
        <end position="53"/>
    </location>
</feature>
<dbReference type="InterPro" id="IPR019734">
    <property type="entry name" value="TPR_rpt"/>
</dbReference>
<reference evidence="3 4" key="1">
    <citation type="submission" date="2016-04" db="EMBL/GenBank/DDBJ databases">
        <title>Complete Genome Sequence of Chryseobacterium sp. IHBB 10212.</title>
        <authorList>
            <person name="Pal M."/>
            <person name="Swarnkar M.K."/>
            <person name="Kaushal K."/>
            <person name="Chhibber S."/>
            <person name="Singh A.K."/>
            <person name="Gulati A."/>
        </authorList>
    </citation>
    <scope>NUCLEOTIDE SEQUENCE [LARGE SCALE GENOMIC DNA]</scope>
    <source>
        <strain evidence="3 4">IHBB 10212</strain>
    </source>
</reference>
<organism evidence="3 4">
    <name type="scientific">Chryseobacterium glaciei</name>
    <dbReference type="NCBI Taxonomy" id="1685010"/>
    <lineage>
        <taxon>Bacteria</taxon>
        <taxon>Pseudomonadati</taxon>
        <taxon>Bacteroidota</taxon>
        <taxon>Flavobacteriia</taxon>
        <taxon>Flavobacteriales</taxon>
        <taxon>Weeksellaceae</taxon>
        <taxon>Chryseobacterium group</taxon>
        <taxon>Chryseobacterium</taxon>
    </lineage>
</organism>
<dbReference type="Proteomes" id="UP000077824">
    <property type="component" value="Chromosome"/>
</dbReference>